<evidence type="ECO:0000256" key="4">
    <source>
        <dbReference type="SAM" id="SignalP"/>
    </source>
</evidence>
<comment type="subcellular location">
    <subcellularLocation>
        <location evidence="1">Cell envelope</location>
    </subcellularLocation>
</comment>
<dbReference type="OrthoDB" id="9813037at2"/>
<dbReference type="InterPro" id="IPR028082">
    <property type="entry name" value="Peripla_BP_I"/>
</dbReference>
<dbReference type="Gene3D" id="3.40.50.2300">
    <property type="match status" value="2"/>
</dbReference>
<accession>A0A1E5Q2W3</accession>
<sequence length="326" mass="35428">MFRHVFLAVCILFAVHSTAVLASDTDAQNSPPKKIAYIVSDLRIPFWDIMWRGVKSKAEALSYGVSVYSADNDAKRELEHVAEVLKSGVDGLVISPTNSSATVTILKLAKAAGVPVAISDIGTDGGEYLTYISSDNEAGSYGLGRILVHEMIDRGWEEGRVGIIAIPQKRANGKARTNGFMRALNEAGIKGAGMRQQVTFSYQETYDYAADLINTNLDLRALWLQGSDRYQGALDAIKDAGKEGEVLLICFDAEPEFLDMIPDGQLVGAGMQQPFLMGEKAVEALDDHFNGNQVPKEHKLTVLAISKLTIQASLPTIRRNVLGLID</sequence>
<evidence type="ECO:0000313" key="7">
    <source>
        <dbReference type="Proteomes" id="UP000095347"/>
    </source>
</evidence>
<keyword evidence="3 4" id="KW-0732">Signal</keyword>
<protein>
    <submittedName>
        <fullName evidence="6">Sugar ABC transporter substrate-binding protein</fullName>
    </submittedName>
</protein>
<keyword evidence="7" id="KW-1185">Reference proteome</keyword>
<name>A0A1E5Q2W3_9PROT</name>
<dbReference type="GO" id="GO:0030246">
    <property type="term" value="F:carbohydrate binding"/>
    <property type="evidence" value="ECO:0007669"/>
    <property type="project" value="UniProtKB-ARBA"/>
</dbReference>
<feature type="chain" id="PRO_5009184000" evidence="4">
    <location>
        <begin position="23"/>
        <end position="326"/>
    </location>
</feature>
<dbReference type="Pfam" id="PF13407">
    <property type="entry name" value="Peripla_BP_4"/>
    <property type="match status" value="1"/>
</dbReference>
<evidence type="ECO:0000256" key="3">
    <source>
        <dbReference type="ARBA" id="ARBA00022729"/>
    </source>
</evidence>
<feature type="domain" description="Periplasmic binding protein" evidence="5">
    <location>
        <begin position="35"/>
        <end position="292"/>
    </location>
</feature>
<proteinExistence type="inferred from homology"/>
<dbReference type="PANTHER" id="PTHR46847:SF1">
    <property type="entry name" value="D-ALLOSE-BINDING PERIPLASMIC PROTEIN-RELATED"/>
    <property type="match status" value="1"/>
</dbReference>
<organism evidence="6 7">
    <name type="scientific">Magnetovibrio blakemorei</name>
    <dbReference type="NCBI Taxonomy" id="28181"/>
    <lineage>
        <taxon>Bacteria</taxon>
        <taxon>Pseudomonadati</taxon>
        <taxon>Pseudomonadota</taxon>
        <taxon>Alphaproteobacteria</taxon>
        <taxon>Rhodospirillales</taxon>
        <taxon>Magnetovibrionaceae</taxon>
        <taxon>Magnetovibrio</taxon>
    </lineage>
</organism>
<evidence type="ECO:0000259" key="5">
    <source>
        <dbReference type="Pfam" id="PF13407"/>
    </source>
</evidence>
<dbReference type="STRING" id="28181.BEN30_17420"/>
<reference evidence="7" key="1">
    <citation type="submission" date="2016-07" db="EMBL/GenBank/DDBJ databases">
        <authorList>
            <person name="Florea S."/>
            <person name="Webb J.S."/>
            <person name="Jaromczyk J."/>
            <person name="Schardl C.L."/>
        </authorList>
    </citation>
    <scope>NUCLEOTIDE SEQUENCE [LARGE SCALE GENOMIC DNA]</scope>
    <source>
        <strain evidence="7">MV-1</strain>
    </source>
</reference>
<comment type="similarity">
    <text evidence="2">Belongs to the bacterial solute-binding protein 2 family.</text>
</comment>
<evidence type="ECO:0000256" key="1">
    <source>
        <dbReference type="ARBA" id="ARBA00004196"/>
    </source>
</evidence>
<dbReference type="PANTHER" id="PTHR46847">
    <property type="entry name" value="D-ALLOSE-BINDING PERIPLASMIC PROTEIN-RELATED"/>
    <property type="match status" value="1"/>
</dbReference>
<gene>
    <name evidence="6" type="ORF">BEN30_17420</name>
</gene>
<dbReference type="InterPro" id="IPR025997">
    <property type="entry name" value="SBP_2_dom"/>
</dbReference>
<dbReference type="SUPFAM" id="SSF53822">
    <property type="entry name" value="Periplasmic binding protein-like I"/>
    <property type="match status" value="1"/>
</dbReference>
<evidence type="ECO:0000256" key="2">
    <source>
        <dbReference type="ARBA" id="ARBA00007639"/>
    </source>
</evidence>
<dbReference type="EMBL" id="MCGG01000085">
    <property type="protein sequence ID" value="OEJ63761.1"/>
    <property type="molecule type" value="Genomic_DNA"/>
</dbReference>
<feature type="signal peptide" evidence="4">
    <location>
        <begin position="1"/>
        <end position="22"/>
    </location>
</feature>
<dbReference type="RefSeq" id="WP_069959568.1">
    <property type="nucleotide sequence ID" value="NZ_MCGG01000085.1"/>
</dbReference>
<dbReference type="GO" id="GO:0030313">
    <property type="term" value="C:cell envelope"/>
    <property type="evidence" value="ECO:0007669"/>
    <property type="project" value="UniProtKB-SubCell"/>
</dbReference>
<dbReference type="Proteomes" id="UP000095347">
    <property type="component" value="Unassembled WGS sequence"/>
</dbReference>
<evidence type="ECO:0000313" key="6">
    <source>
        <dbReference type="EMBL" id="OEJ63761.1"/>
    </source>
</evidence>
<comment type="caution">
    <text evidence="6">The sequence shown here is derived from an EMBL/GenBank/DDBJ whole genome shotgun (WGS) entry which is preliminary data.</text>
</comment>
<dbReference type="AlphaFoldDB" id="A0A1E5Q2W3"/>